<evidence type="ECO:0000256" key="2">
    <source>
        <dbReference type="SAM" id="Phobius"/>
    </source>
</evidence>
<protein>
    <submittedName>
        <fullName evidence="3">Uncharacterized protein</fullName>
    </submittedName>
</protein>
<feature type="transmembrane region" description="Helical" evidence="2">
    <location>
        <begin position="73"/>
        <end position="90"/>
    </location>
</feature>
<organism evidence="3 4">
    <name type="scientific">Candidatus Fukatsuia symbiotica</name>
    <dbReference type="NCBI Taxonomy" id="1878942"/>
    <lineage>
        <taxon>Bacteria</taxon>
        <taxon>Pseudomonadati</taxon>
        <taxon>Pseudomonadota</taxon>
        <taxon>Gammaproteobacteria</taxon>
        <taxon>Enterobacterales</taxon>
        <taxon>Yersiniaceae</taxon>
        <taxon>Candidatus Fukatsuia</taxon>
    </lineage>
</organism>
<proteinExistence type="predicted"/>
<keyword evidence="4" id="KW-1185">Reference proteome</keyword>
<feature type="compositionally biased region" description="Basic and acidic residues" evidence="1">
    <location>
        <begin position="128"/>
        <end position="147"/>
    </location>
</feature>
<dbReference type="OrthoDB" id="9968412at2"/>
<reference evidence="3 4" key="1">
    <citation type="submission" date="2017-05" db="EMBL/GenBank/DDBJ databases">
        <title>Genome sequence of Candidatus Fukatsuia symbiotica and Candidatus Hamiltonella defensa from Acyrthosiphon pisum strain 5D.</title>
        <authorList>
            <person name="Patel V.A."/>
            <person name="Chevignon G."/>
            <person name="Russell J.A."/>
            <person name="Oliver K.M."/>
        </authorList>
    </citation>
    <scope>NUCLEOTIDE SEQUENCE [LARGE SCALE GENOMIC DNA]</scope>
    <source>
        <strain evidence="3 4">5D</strain>
    </source>
</reference>
<keyword evidence="2" id="KW-0472">Membrane</keyword>
<dbReference type="RefSeq" id="WP_119797624.1">
    <property type="nucleotide sequence ID" value="NZ_CP021659.1"/>
</dbReference>
<dbReference type="EMBL" id="CP021659">
    <property type="protein sequence ID" value="AWK15090.1"/>
    <property type="molecule type" value="Genomic_DNA"/>
</dbReference>
<keyword evidence="2" id="KW-1133">Transmembrane helix</keyword>
<evidence type="ECO:0000256" key="1">
    <source>
        <dbReference type="SAM" id="MobiDB-lite"/>
    </source>
</evidence>
<name>A0A2U8I7F0_9GAMM</name>
<accession>A0A2U8I7F0</accession>
<sequence length="147" mass="16593">MGGNIDSSEELIQRIESDPQAHLKLIEIQSNHEIELQRIQLMESETQLKERENARQRETTLAQAGKRDITPALLAYLLTLGILSALYYLFIHRVPTENKELIIAIVSALSTVWIGAMAYFHGSSAGSRAKDSSIHHEDNKHSTIEMR</sequence>
<dbReference type="Proteomes" id="UP000261875">
    <property type="component" value="Chromosome"/>
</dbReference>
<keyword evidence="2" id="KW-0812">Transmembrane</keyword>
<evidence type="ECO:0000313" key="3">
    <source>
        <dbReference type="EMBL" id="AWK15090.1"/>
    </source>
</evidence>
<dbReference type="AlphaFoldDB" id="A0A2U8I7F0"/>
<feature type="region of interest" description="Disordered" evidence="1">
    <location>
        <begin position="124"/>
        <end position="147"/>
    </location>
</feature>
<feature type="transmembrane region" description="Helical" evidence="2">
    <location>
        <begin position="102"/>
        <end position="120"/>
    </location>
</feature>
<evidence type="ECO:0000313" key="4">
    <source>
        <dbReference type="Proteomes" id="UP000261875"/>
    </source>
</evidence>
<dbReference type="KEGG" id="fsm:CCS41_12395"/>
<gene>
    <name evidence="3" type="ORF">CCS41_12395</name>
</gene>